<evidence type="ECO:0000256" key="9">
    <source>
        <dbReference type="ARBA" id="ARBA00023125"/>
    </source>
</evidence>
<evidence type="ECO:0000256" key="14">
    <source>
        <dbReference type="ARBA" id="ARBA00044632"/>
    </source>
</evidence>
<dbReference type="SUPFAM" id="SSF46946">
    <property type="entry name" value="S13-like H2TH domain"/>
    <property type="match status" value="1"/>
</dbReference>
<comment type="catalytic activity">
    <reaction evidence="14 15">
        <text>2'-deoxyribonucleotide-(2'-deoxyribose 5'-phosphate)-2'-deoxyribonucleotide-DNA = a 3'-end 2'-deoxyribonucleotide-(2,3-dehydro-2,3-deoxyribose 5'-phosphate)-DNA + a 5'-end 5'-phospho-2'-deoxyribonucleoside-DNA + H(+)</text>
        <dbReference type="Rhea" id="RHEA:66592"/>
        <dbReference type="Rhea" id="RHEA-COMP:13180"/>
        <dbReference type="Rhea" id="RHEA-COMP:16897"/>
        <dbReference type="Rhea" id="RHEA-COMP:17067"/>
        <dbReference type="ChEBI" id="CHEBI:15378"/>
        <dbReference type="ChEBI" id="CHEBI:136412"/>
        <dbReference type="ChEBI" id="CHEBI:157695"/>
        <dbReference type="ChEBI" id="CHEBI:167181"/>
        <dbReference type="EC" id="4.2.99.18"/>
    </reaction>
</comment>
<keyword evidence="9 15" id="KW-0238">DNA-binding</keyword>
<evidence type="ECO:0000256" key="12">
    <source>
        <dbReference type="ARBA" id="ARBA00023268"/>
    </source>
</evidence>
<gene>
    <name evidence="15 18" type="primary">mutM</name>
    <name evidence="15" type="synonym">fpg</name>
    <name evidence="18" type="ORF">GCM10008942_03620</name>
</gene>
<feature type="binding site" evidence="15">
    <location>
        <position position="116"/>
    </location>
    <ligand>
        <name>DNA</name>
        <dbReference type="ChEBI" id="CHEBI:16991"/>
    </ligand>
</feature>
<evidence type="ECO:0000256" key="4">
    <source>
        <dbReference type="ARBA" id="ARBA00022723"/>
    </source>
</evidence>
<comment type="caution">
    <text evidence="15">Lacks conserved residue(s) required for the propagation of feature annotation.</text>
</comment>
<feature type="active site" description="Proton donor; for beta-elimination activity" evidence="15">
    <location>
        <position position="47"/>
    </location>
</feature>
<dbReference type="GO" id="GO:0016829">
    <property type="term" value="F:lyase activity"/>
    <property type="evidence" value="ECO:0007669"/>
    <property type="project" value="UniProtKB-KW"/>
</dbReference>
<dbReference type="Pfam" id="PF06831">
    <property type="entry name" value="H2TH"/>
    <property type="match status" value="1"/>
</dbReference>
<evidence type="ECO:0000256" key="11">
    <source>
        <dbReference type="ARBA" id="ARBA00023239"/>
    </source>
</evidence>
<dbReference type="EMBL" id="BAAADD010000001">
    <property type="protein sequence ID" value="GAA0558420.1"/>
    <property type="molecule type" value="Genomic_DNA"/>
</dbReference>
<dbReference type="InterPro" id="IPR000214">
    <property type="entry name" value="Znf_DNA_glyclase/AP_lyase"/>
</dbReference>
<comment type="function">
    <text evidence="15">Involved in base excision repair of DNA damaged by oxidation or by mutagenic agents. Acts as DNA glycosylase that recognizes and removes damaged bases. Has a preference for oxidized purines, such as 7,8-dihydro-8-oxoguanine (8-oxoG). Has AP (apurinic/apyrimidinic) lyase activity and introduces nicks in the DNA strand. Cleaves the DNA backbone by beta-delta elimination to generate a single-strand break at the site of the removed base with both 3'- and 5'-phosphates.</text>
</comment>
<dbReference type="Pfam" id="PF06827">
    <property type="entry name" value="zf-FPG_IleRS"/>
    <property type="match status" value="1"/>
</dbReference>
<dbReference type="InterPro" id="IPR010979">
    <property type="entry name" value="Ribosomal_uS13-like_H2TH"/>
</dbReference>
<dbReference type="InterPro" id="IPR010663">
    <property type="entry name" value="Znf_FPG/IleRS"/>
</dbReference>
<comment type="cofactor">
    <cofactor evidence="15">
        <name>Zn(2+)</name>
        <dbReference type="ChEBI" id="CHEBI:29105"/>
    </cofactor>
    <text evidence="15">Binds 1 zinc ion per subunit.</text>
</comment>
<feature type="binding site" evidence="15">
    <location>
        <position position="159"/>
    </location>
    <ligand>
        <name>DNA</name>
        <dbReference type="ChEBI" id="CHEBI:16991"/>
    </ligand>
</feature>
<evidence type="ECO:0000256" key="10">
    <source>
        <dbReference type="ARBA" id="ARBA00023204"/>
    </source>
</evidence>
<keyword evidence="13 15" id="KW-0326">Glycosidase</keyword>
<keyword evidence="10 15" id="KW-0234">DNA repair</keyword>
<dbReference type="EC" id="3.2.2.23" evidence="15"/>
<keyword evidence="7 15" id="KW-0378">Hydrolase</keyword>
<evidence type="ECO:0000313" key="19">
    <source>
        <dbReference type="Proteomes" id="UP001499951"/>
    </source>
</evidence>
<dbReference type="SMART" id="SM00898">
    <property type="entry name" value="Fapy_DNA_glyco"/>
    <property type="match status" value="1"/>
</dbReference>
<keyword evidence="19" id="KW-1185">Reference proteome</keyword>
<dbReference type="EC" id="4.2.99.18" evidence="15"/>
<dbReference type="SUPFAM" id="SSF81624">
    <property type="entry name" value="N-terminal domain of MutM-like DNA repair proteins"/>
    <property type="match status" value="1"/>
</dbReference>
<evidence type="ECO:0000256" key="15">
    <source>
        <dbReference type="HAMAP-Rule" id="MF_00103"/>
    </source>
</evidence>
<dbReference type="SUPFAM" id="SSF57716">
    <property type="entry name" value="Glucocorticoid receptor-like (DNA-binding domain)"/>
    <property type="match status" value="1"/>
</dbReference>
<dbReference type="Gene3D" id="1.10.8.50">
    <property type="match status" value="1"/>
</dbReference>
<keyword evidence="5 15" id="KW-0227">DNA damage</keyword>
<proteinExistence type="inferred from homology"/>
<evidence type="ECO:0000259" key="17">
    <source>
        <dbReference type="PROSITE" id="PS51068"/>
    </source>
</evidence>
<evidence type="ECO:0000256" key="7">
    <source>
        <dbReference type="ARBA" id="ARBA00022801"/>
    </source>
</evidence>
<evidence type="ECO:0000256" key="8">
    <source>
        <dbReference type="ARBA" id="ARBA00022833"/>
    </source>
</evidence>
<evidence type="ECO:0000259" key="16">
    <source>
        <dbReference type="PROSITE" id="PS51066"/>
    </source>
</evidence>
<evidence type="ECO:0000256" key="13">
    <source>
        <dbReference type="ARBA" id="ARBA00023295"/>
    </source>
</evidence>
<dbReference type="PANTHER" id="PTHR22993:SF9">
    <property type="entry name" value="FORMAMIDOPYRIMIDINE-DNA GLYCOSYLASE"/>
    <property type="match status" value="1"/>
</dbReference>
<accession>A0ABN1E3P6</accession>
<feature type="domain" description="Formamidopyrimidine-DNA glycosylase catalytic" evidence="17">
    <location>
        <begin position="1"/>
        <end position="119"/>
    </location>
</feature>
<keyword evidence="11 15" id="KW-0456">Lyase</keyword>
<evidence type="ECO:0000256" key="6">
    <source>
        <dbReference type="ARBA" id="ARBA00022771"/>
    </source>
</evidence>
<dbReference type="CDD" id="cd08966">
    <property type="entry name" value="EcFpg-like_N"/>
    <property type="match status" value="1"/>
</dbReference>
<reference evidence="18 19" key="1">
    <citation type="journal article" date="2019" name="Int. J. Syst. Evol. Microbiol.">
        <title>The Global Catalogue of Microorganisms (GCM) 10K type strain sequencing project: providing services to taxonomists for standard genome sequencing and annotation.</title>
        <authorList>
            <consortium name="The Broad Institute Genomics Platform"/>
            <consortium name="The Broad Institute Genome Sequencing Center for Infectious Disease"/>
            <person name="Wu L."/>
            <person name="Ma J."/>
        </authorList>
    </citation>
    <scope>NUCLEOTIDE SEQUENCE [LARGE SCALE GENOMIC DNA]</scope>
    <source>
        <strain evidence="18 19">JCM 15089</strain>
    </source>
</reference>
<evidence type="ECO:0000256" key="2">
    <source>
        <dbReference type="ARBA" id="ARBA00009409"/>
    </source>
</evidence>
<dbReference type="HAMAP" id="MF_00103">
    <property type="entry name" value="Fapy_DNA_glycosyl"/>
    <property type="match status" value="1"/>
</dbReference>
<dbReference type="Gene3D" id="3.20.190.10">
    <property type="entry name" value="MutM-like, N-terminal"/>
    <property type="match status" value="1"/>
</dbReference>
<evidence type="ECO:0000256" key="3">
    <source>
        <dbReference type="ARBA" id="ARBA00011245"/>
    </source>
</evidence>
<dbReference type="Pfam" id="PF01149">
    <property type="entry name" value="Fapy_DNA_glyco"/>
    <property type="match status" value="1"/>
</dbReference>
<dbReference type="SMART" id="SM01232">
    <property type="entry name" value="H2TH"/>
    <property type="match status" value="1"/>
</dbReference>
<dbReference type="PROSITE" id="PS51066">
    <property type="entry name" value="ZF_FPG_2"/>
    <property type="match status" value="1"/>
</dbReference>
<name>A0ABN1E3P6_9PROT</name>
<feature type="domain" description="FPG-type" evidence="16">
    <location>
        <begin position="244"/>
        <end position="278"/>
    </location>
</feature>
<dbReference type="Proteomes" id="UP001499951">
    <property type="component" value="Unassembled WGS sequence"/>
</dbReference>
<feature type="binding site" evidence="15">
    <location>
        <position position="97"/>
    </location>
    <ligand>
        <name>DNA</name>
        <dbReference type="ChEBI" id="CHEBI:16991"/>
    </ligand>
</feature>
<evidence type="ECO:0000256" key="1">
    <source>
        <dbReference type="ARBA" id="ARBA00001668"/>
    </source>
</evidence>
<comment type="catalytic activity">
    <reaction evidence="1 15">
        <text>Hydrolysis of DNA containing ring-opened 7-methylguanine residues, releasing 2,6-diamino-4-hydroxy-5-(N-methyl)formamidopyrimidine.</text>
        <dbReference type="EC" id="3.2.2.23"/>
    </reaction>
</comment>
<comment type="similarity">
    <text evidence="2 15">Belongs to the FPG family.</text>
</comment>
<keyword evidence="12 15" id="KW-0511">Multifunctional enzyme</keyword>
<dbReference type="NCBIfam" id="TIGR00577">
    <property type="entry name" value="fpg"/>
    <property type="match status" value="1"/>
</dbReference>
<sequence length="278" mass="30454">MGLAPVLEGRRLTKVETRRGGLRVPFPRDFAKRLTGKRVKTLRRRAKYLLAELDNGETLVIHLGMSGRMAVYAEGGVKKLGQYVYDAAPAGAGSGKHDHVVFETDAPARIVFTDPRRFGLMTLVATETLDDDKLFEGLGVEPLSNHFHADYLAAVLEGKKTPIKSALLDQRVIAGIGNIYACEALFRARISPKRLAGKVRAAEIPVLADAIKTVLTEAIAAGGSSLRDYRQADGNLGNFQHRFQVYDREGEPCPSCQGTVKRIVQAGRSTFYCPKCQK</sequence>
<dbReference type="PANTHER" id="PTHR22993">
    <property type="entry name" value="FORMAMIDOPYRIMIDINE-DNA GLYCOSYLASE"/>
    <property type="match status" value="1"/>
</dbReference>
<dbReference type="PROSITE" id="PS51068">
    <property type="entry name" value="FPG_CAT"/>
    <property type="match status" value="1"/>
</dbReference>
<dbReference type="InterPro" id="IPR020629">
    <property type="entry name" value="FPG_Glyclase"/>
</dbReference>
<keyword evidence="6 15" id="KW-0863">Zinc-finger</keyword>
<comment type="subunit">
    <text evidence="3 15">Monomer.</text>
</comment>
<organism evidence="18 19">
    <name type="scientific">Rhizomicrobium electricum</name>
    <dbReference type="NCBI Taxonomy" id="480070"/>
    <lineage>
        <taxon>Bacteria</taxon>
        <taxon>Pseudomonadati</taxon>
        <taxon>Pseudomonadota</taxon>
        <taxon>Alphaproteobacteria</taxon>
        <taxon>Micropepsales</taxon>
        <taxon>Micropepsaceae</taxon>
        <taxon>Rhizomicrobium</taxon>
    </lineage>
</organism>
<feature type="active site" description="Proton donor; for delta-elimination activity" evidence="15">
    <location>
        <position position="268"/>
    </location>
</feature>
<comment type="caution">
    <text evidence="18">The sequence shown here is derived from an EMBL/GenBank/DDBJ whole genome shotgun (WGS) entry which is preliminary data.</text>
</comment>
<protein>
    <recommendedName>
        <fullName evidence="15">Formamidopyrimidine-DNA glycosylase</fullName>
        <shortName evidence="15">Fapy-DNA glycosylase</shortName>
        <ecNumber evidence="15">3.2.2.23</ecNumber>
    </recommendedName>
    <alternativeName>
        <fullName evidence="15">DNA-(apurinic or apyrimidinic site) lyase MutM</fullName>
        <shortName evidence="15">AP lyase MutM</shortName>
        <ecNumber evidence="15">4.2.99.18</ecNumber>
    </alternativeName>
</protein>
<dbReference type="NCBIfam" id="NF002211">
    <property type="entry name" value="PRK01103.1"/>
    <property type="match status" value="1"/>
</dbReference>
<dbReference type="InterPro" id="IPR015886">
    <property type="entry name" value="H2TH_FPG"/>
</dbReference>
<keyword evidence="8 15" id="KW-0862">Zinc</keyword>
<evidence type="ECO:0000256" key="5">
    <source>
        <dbReference type="ARBA" id="ARBA00022763"/>
    </source>
</evidence>
<evidence type="ECO:0000313" key="18">
    <source>
        <dbReference type="EMBL" id="GAA0558420.1"/>
    </source>
</evidence>
<dbReference type="InterPro" id="IPR035937">
    <property type="entry name" value="FPG_N"/>
</dbReference>
<dbReference type="InterPro" id="IPR012319">
    <property type="entry name" value="FPG_cat"/>
</dbReference>
<keyword evidence="4 15" id="KW-0479">Metal-binding</keyword>